<sequence>MKWAKIDALDEEESDSDDDRDSGSMSDSASEKGDPLTLEAVDKKLHQLKEDKKKARWERIDIDAKIKATNEIFSDLDKKKSEIEAAMSAVCIAGRNKYSRGAIQTDFAAGIKELDQENVQEED</sequence>
<keyword evidence="3" id="KW-1185">Reference proteome</keyword>
<evidence type="ECO:0000313" key="2">
    <source>
        <dbReference type="EMBL" id="KAF4636365.1"/>
    </source>
</evidence>
<gene>
    <name evidence="2" type="ORF">G7Y89_g1737</name>
</gene>
<feature type="region of interest" description="Disordered" evidence="1">
    <location>
        <begin position="1"/>
        <end position="37"/>
    </location>
</feature>
<accession>A0A8H4RUN8</accession>
<name>A0A8H4RUN8_9HELO</name>
<proteinExistence type="predicted"/>
<comment type="caution">
    <text evidence="2">The sequence shown here is derived from an EMBL/GenBank/DDBJ whole genome shotgun (WGS) entry which is preliminary data.</text>
</comment>
<dbReference type="OrthoDB" id="3598281at2759"/>
<dbReference type="Proteomes" id="UP000566819">
    <property type="component" value="Unassembled WGS sequence"/>
</dbReference>
<dbReference type="EMBL" id="JAAMPI010000070">
    <property type="protein sequence ID" value="KAF4636365.1"/>
    <property type="molecule type" value="Genomic_DNA"/>
</dbReference>
<evidence type="ECO:0000256" key="1">
    <source>
        <dbReference type="SAM" id="MobiDB-lite"/>
    </source>
</evidence>
<protein>
    <submittedName>
        <fullName evidence="2">Uncharacterized protein</fullName>
    </submittedName>
</protein>
<dbReference type="AlphaFoldDB" id="A0A8H4RUN8"/>
<evidence type="ECO:0000313" key="3">
    <source>
        <dbReference type="Proteomes" id="UP000566819"/>
    </source>
</evidence>
<feature type="compositionally biased region" description="Acidic residues" evidence="1">
    <location>
        <begin position="9"/>
        <end position="20"/>
    </location>
</feature>
<organism evidence="2 3">
    <name type="scientific">Cudoniella acicularis</name>
    <dbReference type="NCBI Taxonomy" id="354080"/>
    <lineage>
        <taxon>Eukaryota</taxon>
        <taxon>Fungi</taxon>
        <taxon>Dikarya</taxon>
        <taxon>Ascomycota</taxon>
        <taxon>Pezizomycotina</taxon>
        <taxon>Leotiomycetes</taxon>
        <taxon>Helotiales</taxon>
        <taxon>Tricladiaceae</taxon>
        <taxon>Cudoniella</taxon>
    </lineage>
</organism>
<reference evidence="2 3" key="1">
    <citation type="submission" date="2020-03" db="EMBL/GenBank/DDBJ databases">
        <title>Draft Genome Sequence of Cudoniella acicularis.</title>
        <authorList>
            <person name="Buettner E."/>
            <person name="Kellner H."/>
        </authorList>
    </citation>
    <scope>NUCLEOTIDE SEQUENCE [LARGE SCALE GENOMIC DNA]</scope>
    <source>
        <strain evidence="2 3">DSM 108380</strain>
    </source>
</reference>